<keyword evidence="1" id="KW-0472">Membrane</keyword>
<feature type="chain" id="PRO_5012840165" description="DUF2846 domain-containing protein" evidence="2">
    <location>
        <begin position="25"/>
        <end position="141"/>
    </location>
</feature>
<dbReference type="AlphaFoldDB" id="A0A1P9WSD0"/>
<evidence type="ECO:0000256" key="2">
    <source>
        <dbReference type="SAM" id="SignalP"/>
    </source>
</evidence>
<gene>
    <name evidence="3" type="ORF">AWR27_02275</name>
</gene>
<evidence type="ECO:0000256" key="1">
    <source>
        <dbReference type="SAM" id="Phobius"/>
    </source>
</evidence>
<evidence type="ECO:0000313" key="3">
    <source>
        <dbReference type="EMBL" id="AQG78269.1"/>
    </source>
</evidence>
<keyword evidence="4" id="KW-1185">Reference proteome</keyword>
<keyword evidence="1" id="KW-0812">Transmembrane</keyword>
<dbReference type="PROSITE" id="PS51257">
    <property type="entry name" value="PROKAR_LIPOPROTEIN"/>
    <property type="match status" value="1"/>
</dbReference>
<dbReference type="EMBL" id="CP014263">
    <property type="protein sequence ID" value="AQG78269.1"/>
    <property type="molecule type" value="Genomic_DNA"/>
</dbReference>
<name>A0A1P9WSD0_9BACT</name>
<dbReference type="STRING" id="1178516.AWR27_02275"/>
<organism evidence="3 4">
    <name type="scientific">Spirosoma montaniterrae</name>
    <dbReference type="NCBI Taxonomy" id="1178516"/>
    <lineage>
        <taxon>Bacteria</taxon>
        <taxon>Pseudomonadati</taxon>
        <taxon>Bacteroidota</taxon>
        <taxon>Cytophagia</taxon>
        <taxon>Cytophagales</taxon>
        <taxon>Cytophagaceae</taxon>
        <taxon>Spirosoma</taxon>
    </lineage>
</organism>
<proteinExistence type="predicted"/>
<dbReference type="RefSeq" id="WP_077129691.1">
    <property type="nucleotide sequence ID" value="NZ_CP014263.1"/>
</dbReference>
<sequence length="141" mass="16120">MKTNKWITLTLAFALACIALTVRAQTTEPPIDSAQYARIYVYRPFFVFSSLIGFGLRKDGVKVAKLRNNSGREIKVYRPDIIAISTKSIERQSSVQLNVELGKKYFIRCKPRLSYLTVNPKLQLVDAESGEREYKDIVKEN</sequence>
<protein>
    <recommendedName>
        <fullName evidence="5">DUF2846 domain-containing protein</fullName>
    </recommendedName>
</protein>
<evidence type="ECO:0000313" key="4">
    <source>
        <dbReference type="Proteomes" id="UP000187941"/>
    </source>
</evidence>
<dbReference type="KEGG" id="smon:AWR27_02275"/>
<keyword evidence="1" id="KW-1133">Transmembrane helix</keyword>
<evidence type="ECO:0008006" key="5">
    <source>
        <dbReference type="Google" id="ProtNLM"/>
    </source>
</evidence>
<feature type="transmembrane region" description="Helical" evidence="1">
    <location>
        <begin position="40"/>
        <end position="57"/>
    </location>
</feature>
<accession>A0A1P9WSD0</accession>
<dbReference type="Proteomes" id="UP000187941">
    <property type="component" value="Chromosome"/>
</dbReference>
<keyword evidence="2" id="KW-0732">Signal</keyword>
<dbReference type="OrthoDB" id="1319634at2"/>
<feature type="signal peptide" evidence="2">
    <location>
        <begin position="1"/>
        <end position="24"/>
    </location>
</feature>
<reference evidence="3 4" key="1">
    <citation type="submission" date="2016-01" db="EMBL/GenBank/DDBJ databases">
        <authorList>
            <person name="Oliw E.H."/>
        </authorList>
    </citation>
    <scope>NUCLEOTIDE SEQUENCE [LARGE SCALE GENOMIC DNA]</scope>
    <source>
        <strain evidence="3 4">DY10</strain>
    </source>
</reference>